<evidence type="ECO:0000313" key="7">
    <source>
        <dbReference type="Proteomes" id="UP000051813"/>
    </source>
</evidence>
<reference evidence="6 7" key="1">
    <citation type="journal article" date="2015" name="Genome Announc.">
        <title>Expanding the biotechnology potential of lactobacilli through comparative genomics of 213 strains and associated genera.</title>
        <authorList>
            <person name="Sun Z."/>
            <person name="Harris H.M."/>
            <person name="McCann A."/>
            <person name="Guo C."/>
            <person name="Argimon S."/>
            <person name="Zhang W."/>
            <person name="Yang X."/>
            <person name="Jeffery I.B."/>
            <person name="Cooney J.C."/>
            <person name="Kagawa T.F."/>
            <person name="Liu W."/>
            <person name="Song Y."/>
            <person name="Salvetti E."/>
            <person name="Wrobel A."/>
            <person name="Rasinkangas P."/>
            <person name="Parkhill J."/>
            <person name="Rea M.C."/>
            <person name="O'Sullivan O."/>
            <person name="Ritari J."/>
            <person name="Douillard F.P."/>
            <person name="Paul Ross R."/>
            <person name="Yang R."/>
            <person name="Briner A.E."/>
            <person name="Felis G.E."/>
            <person name="de Vos W.M."/>
            <person name="Barrangou R."/>
            <person name="Klaenhammer T.R."/>
            <person name="Caufield P.W."/>
            <person name="Cui Y."/>
            <person name="Zhang H."/>
            <person name="O'Toole P.W."/>
        </authorList>
    </citation>
    <scope>NUCLEOTIDE SEQUENCE [LARGE SCALE GENOMIC DNA]</scope>
    <source>
        <strain evidence="6 7">DSM 20335</strain>
    </source>
</reference>
<comment type="caution">
    <text evidence="6">The sequence shown here is derived from an EMBL/GenBank/DDBJ whole genome shotgun (WGS) entry which is preliminary data.</text>
</comment>
<dbReference type="InterPro" id="IPR050680">
    <property type="entry name" value="YpeA/RimI_acetyltransf"/>
</dbReference>
<feature type="domain" description="N-acetyltransferase" evidence="5">
    <location>
        <begin position="34"/>
        <end position="182"/>
    </location>
</feature>
<dbReference type="PROSITE" id="PS51186">
    <property type="entry name" value="GNAT"/>
    <property type="match status" value="1"/>
</dbReference>
<dbReference type="STRING" id="1423738.FC84_GL001305"/>
<evidence type="ECO:0000256" key="3">
    <source>
        <dbReference type="ARBA" id="ARBA00022679"/>
    </source>
</evidence>
<evidence type="ECO:0000256" key="2">
    <source>
        <dbReference type="ARBA" id="ARBA00022490"/>
    </source>
</evidence>
<dbReference type="NCBIfam" id="TIGR01575">
    <property type="entry name" value="rimI"/>
    <property type="match status" value="1"/>
</dbReference>
<dbReference type="InterPro" id="IPR000182">
    <property type="entry name" value="GNAT_dom"/>
</dbReference>
<keyword evidence="4" id="KW-0012">Acyltransferase</keyword>
<gene>
    <name evidence="6" type="ORF">FC84_GL001305</name>
</gene>
<evidence type="ECO:0000256" key="1">
    <source>
        <dbReference type="ARBA" id="ARBA00005395"/>
    </source>
</evidence>
<evidence type="ECO:0000259" key="5">
    <source>
        <dbReference type="PROSITE" id="PS51186"/>
    </source>
</evidence>
<dbReference type="RefSeq" id="WP_057754782.1">
    <property type="nucleotide sequence ID" value="NZ_AYYK01000004.1"/>
</dbReference>
<dbReference type="InterPro" id="IPR006464">
    <property type="entry name" value="AcTrfase_RimI/Ard1"/>
</dbReference>
<proteinExistence type="inferred from homology"/>
<sequence>MLNKFKSFFQPTVKERVSIDQFNAADLDHQGVTYQLRRLRSADLDQLMAIQRDVYQGQAPWNRLVFLNEVNKRDRHLYVGLFTPADELIGFIGAWYNDLELHVTNVAIRQRWQNNGLGKQLMLFMINQARQANCSIVTLEAKVSNVQAQHLYHQLGFVDRKIKKNYYTADHEDAVSMALLLVD</sequence>
<evidence type="ECO:0000313" key="6">
    <source>
        <dbReference type="EMBL" id="KRM79140.1"/>
    </source>
</evidence>
<dbReference type="EMBL" id="AYYK01000004">
    <property type="protein sequence ID" value="KRM79140.1"/>
    <property type="molecule type" value="Genomic_DNA"/>
</dbReference>
<dbReference type="SUPFAM" id="SSF55729">
    <property type="entry name" value="Acyl-CoA N-acyltransferases (Nat)"/>
    <property type="match status" value="1"/>
</dbReference>
<dbReference type="InterPro" id="IPR016181">
    <property type="entry name" value="Acyl_CoA_acyltransferase"/>
</dbReference>
<evidence type="ECO:0000256" key="4">
    <source>
        <dbReference type="ARBA" id="ARBA00023315"/>
    </source>
</evidence>
<name>A0A0R2BMQ8_9LACO</name>
<dbReference type="GO" id="GO:0008080">
    <property type="term" value="F:N-acetyltransferase activity"/>
    <property type="evidence" value="ECO:0007669"/>
    <property type="project" value="InterPro"/>
</dbReference>
<keyword evidence="2" id="KW-0963">Cytoplasm</keyword>
<dbReference type="PATRIC" id="fig|1423738.3.peg.1320"/>
<dbReference type="OrthoDB" id="9794566at2"/>
<dbReference type="Gene3D" id="3.40.630.30">
    <property type="match status" value="1"/>
</dbReference>
<dbReference type="Pfam" id="PF00583">
    <property type="entry name" value="Acetyltransf_1"/>
    <property type="match status" value="1"/>
</dbReference>
<dbReference type="PANTHER" id="PTHR43420:SF44">
    <property type="entry name" value="ACETYLTRANSFERASE YPEA"/>
    <property type="match status" value="1"/>
</dbReference>
<dbReference type="Proteomes" id="UP000051813">
    <property type="component" value="Unassembled WGS sequence"/>
</dbReference>
<dbReference type="CDD" id="cd04301">
    <property type="entry name" value="NAT_SF"/>
    <property type="match status" value="1"/>
</dbReference>
<dbReference type="AlphaFoldDB" id="A0A0R2BMQ8"/>
<keyword evidence="7" id="KW-1185">Reference proteome</keyword>
<keyword evidence="3" id="KW-0808">Transferase</keyword>
<comment type="similarity">
    <text evidence="1">Belongs to the acetyltransferase family. RimI subfamily.</text>
</comment>
<dbReference type="PANTHER" id="PTHR43420">
    <property type="entry name" value="ACETYLTRANSFERASE"/>
    <property type="match status" value="1"/>
</dbReference>
<protein>
    <recommendedName>
        <fullName evidence="5">N-acetyltransferase domain-containing protein</fullName>
    </recommendedName>
</protein>
<accession>A0A0R2BMQ8</accession>
<organism evidence="6 7">
    <name type="scientific">Lapidilactobacillus dextrinicus DSM 20335</name>
    <dbReference type="NCBI Taxonomy" id="1423738"/>
    <lineage>
        <taxon>Bacteria</taxon>
        <taxon>Bacillati</taxon>
        <taxon>Bacillota</taxon>
        <taxon>Bacilli</taxon>
        <taxon>Lactobacillales</taxon>
        <taxon>Lactobacillaceae</taxon>
        <taxon>Lapidilactobacillus</taxon>
    </lineage>
</organism>